<dbReference type="RefSeq" id="WP_242938492.1">
    <property type="nucleotide sequence ID" value="NZ_CP094326.1"/>
</dbReference>
<keyword evidence="1" id="KW-0805">Transcription regulation</keyword>
<dbReference type="InterPro" id="IPR028082">
    <property type="entry name" value="Peripla_BP_I"/>
</dbReference>
<dbReference type="InterPro" id="IPR046335">
    <property type="entry name" value="LacI/GalR-like_sensor"/>
</dbReference>
<evidence type="ECO:0000256" key="3">
    <source>
        <dbReference type="ARBA" id="ARBA00023163"/>
    </source>
</evidence>
<evidence type="ECO:0000259" key="4">
    <source>
        <dbReference type="PROSITE" id="PS50932"/>
    </source>
</evidence>
<dbReference type="Pfam" id="PF00356">
    <property type="entry name" value="LacI"/>
    <property type="match status" value="1"/>
</dbReference>
<dbReference type="SMART" id="SM00354">
    <property type="entry name" value="HTH_LACI"/>
    <property type="match status" value="1"/>
</dbReference>
<dbReference type="InterPro" id="IPR010982">
    <property type="entry name" value="Lambda_DNA-bd_dom_sf"/>
</dbReference>
<proteinExistence type="predicted"/>
<gene>
    <name evidence="5" type="ORF">MQE36_07215</name>
</gene>
<organism evidence="5 6">
    <name type="scientific">Zhouia spongiae</name>
    <dbReference type="NCBI Taxonomy" id="2202721"/>
    <lineage>
        <taxon>Bacteria</taxon>
        <taxon>Pseudomonadati</taxon>
        <taxon>Bacteroidota</taxon>
        <taxon>Flavobacteriia</taxon>
        <taxon>Flavobacteriales</taxon>
        <taxon>Flavobacteriaceae</taxon>
        <taxon>Zhouia</taxon>
    </lineage>
</organism>
<evidence type="ECO:0000313" key="6">
    <source>
        <dbReference type="Proteomes" id="UP000829476"/>
    </source>
</evidence>
<evidence type="ECO:0000256" key="2">
    <source>
        <dbReference type="ARBA" id="ARBA00023125"/>
    </source>
</evidence>
<accession>A0ABY3YQK4</accession>
<protein>
    <submittedName>
        <fullName evidence="5">LacI family transcriptional regulator</fullName>
    </submittedName>
</protein>
<sequence length="338" mass="37544">MKQRITLKEISKRLNVSISTVSKALSDSPEISDKTKEVIKAFAKEHNYKPNNIALSLKNQKTKNIGIIVPEIVHHFFSSIINGVERYATGKGYNVVVCLSDESFEKEVITAQMLANGSIDGFILSLSKGTQEKQDFHHLNEVINQGMPIVMVDRVTEHVACDKVIIDDTQGAYHAVSYLIEKGAKKIGLITMPDYLSVGRLRAQGYIQALTNAGFEVNPEHVLKLEELNGGQEEIKTFIEKHDFDAVFGVTEYFAVTAMKAAQKMGKRIPEDFSVIGFTDGIISQCASPALTTVSQHGEDIGKQAAMMLIDRLENEGRELKYNTNVLKTTLIHRESTK</sequence>
<evidence type="ECO:0000256" key="1">
    <source>
        <dbReference type="ARBA" id="ARBA00023015"/>
    </source>
</evidence>
<dbReference type="SUPFAM" id="SSF47413">
    <property type="entry name" value="lambda repressor-like DNA-binding domains"/>
    <property type="match status" value="1"/>
</dbReference>
<keyword evidence="2" id="KW-0238">DNA-binding</keyword>
<keyword evidence="3" id="KW-0804">Transcription</keyword>
<reference evidence="5 6" key="1">
    <citation type="journal article" date="2018" name="Int. J. Syst. Evol. Microbiol.">
        <title>Zhouia spongiae sp. nov., isolated from a marine sponge.</title>
        <authorList>
            <person name="Zhuang L."/>
            <person name="Lin B."/>
            <person name="Qin F."/>
            <person name="Luo L."/>
        </authorList>
    </citation>
    <scope>NUCLEOTIDE SEQUENCE [LARGE SCALE GENOMIC DNA]</scope>
    <source>
        <strain evidence="5 6">HN-Y44</strain>
    </source>
</reference>
<dbReference type="PANTHER" id="PTHR30146">
    <property type="entry name" value="LACI-RELATED TRANSCRIPTIONAL REPRESSOR"/>
    <property type="match status" value="1"/>
</dbReference>
<dbReference type="EMBL" id="CP094326">
    <property type="protein sequence ID" value="UNZ00125.1"/>
    <property type="molecule type" value="Genomic_DNA"/>
</dbReference>
<dbReference type="Gene3D" id="1.10.260.40">
    <property type="entry name" value="lambda repressor-like DNA-binding domains"/>
    <property type="match status" value="1"/>
</dbReference>
<name>A0ABY3YQK4_9FLAO</name>
<dbReference type="PANTHER" id="PTHR30146:SF109">
    <property type="entry name" value="HTH-TYPE TRANSCRIPTIONAL REGULATOR GALS"/>
    <property type="match status" value="1"/>
</dbReference>
<dbReference type="Gene3D" id="3.40.50.2300">
    <property type="match status" value="2"/>
</dbReference>
<dbReference type="Proteomes" id="UP000829476">
    <property type="component" value="Chromosome"/>
</dbReference>
<dbReference type="InterPro" id="IPR000843">
    <property type="entry name" value="HTH_LacI"/>
</dbReference>
<dbReference type="CDD" id="cd01392">
    <property type="entry name" value="HTH_LacI"/>
    <property type="match status" value="1"/>
</dbReference>
<keyword evidence="6" id="KW-1185">Reference proteome</keyword>
<evidence type="ECO:0000313" key="5">
    <source>
        <dbReference type="EMBL" id="UNZ00125.1"/>
    </source>
</evidence>
<dbReference type="SUPFAM" id="SSF53822">
    <property type="entry name" value="Periplasmic binding protein-like I"/>
    <property type="match status" value="1"/>
</dbReference>
<dbReference type="Pfam" id="PF13377">
    <property type="entry name" value="Peripla_BP_3"/>
    <property type="match status" value="1"/>
</dbReference>
<feature type="domain" description="HTH lacI-type" evidence="4">
    <location>
        <begin position="5"/>
        <end position="59"/>
    </location>
</feature>
<dbReference type="PROSITE" id="PS50932">
    <property type="entry name" value="HTH_LACI_2"/>
    <property type="match status" value="1"/>
</dbReference>
<dbReference type="CDD" id="cd06267">
    <property type="entry name" value="PBP1_LacI_sugar_binding-like"/>
    <property type="match status" value="1"/>
</dbReference>